<dbReference type="GO" id="GO:0050661">
    <property type="term" value="F:NADP binding"/>
    <property type="evidence" value="ECO:0007669"/>
    <property type="project" value="InterPro"/>
</dbReference>
<dbReference type="FunFam" id="3.50.50.60:FF:000023">
    <property type="entry name" value="Dimethylaniline monooxygenase [N-oxide-forming]"/>
    <property type="match status" value="1"/>
</dbReference>
<dbReference type="PRINTS" id="PR00370">
    <property type="entry name" value="FMOXYGENASE"/>
</dbReference>
<dbReference type="InterPro" id="IPR036188">
    <property type="entry name" value="FAD/NAD-bd_sf"/>
</dbReference>
<comment type="cofactor">
    <cofactor evidence="1">
        <name>FAD</name>
        <dbReference type="ChEBI" id="CHEBI:57692"/>
    </cofactor>
</comment>
<dbReference type="EMBL" id="KQ085883">
    <property type="protein sequence ID" value="KLO20123.1"/>
    <property type="molecule type" value="Genomic_DNA"/>
</dbReference>
<evidence type="ECO:0000256" key="2">
    <source>
        <dbReference type="ARBA" id="ARBA00009183"/>
    </source>
</evidence>
<evidence type="ECO:0000256" key="5">
    <source>
        <dbReference type="ARBA" id="ARBA00022857"/>
    </source>
</evidence>
<keyword evidence="8" id="KW-1185">Reference proteome</keyword>
<protein>
    <submittedName>
        <fullName evidence="7">FAD/NAD-binding domain-containing protein</fullName>
    </submittedName>
</protein>
<evidence type="ECO:0000256" key="6">
    <source>
        <dbReference type="ARBA" id="ARBA00023002"/>
    </source>
</evidence>
<dbReference type="FunCoup" id="A0A0H2SEG4">
    <property type="interactions" value="25"/>
</dbReference>
<dbReference type="InterPro" id="IPR050346">
    <property type="entry name" value="FMO-like"/>
</dbReference>
<evidence type="ECO:0000313" key="8">
    <source>
        <dbReference type="Proteomes" id="UP000053477"/>
    </source>
</evidence>
<dbReference type="SUPFAM" id="SSF51905">
    <property type="entry name" value="FAD/NAD(P)-binding domain"/>
    <property type="match status" value="1"/>
</dbReference>
<dbReference type="Pfam" id="PF00743">
    <property type="entry name" value="FMO-like"/>
    <property type="match status" value="2"/>
</dbReference>
<dbReference type="Gene3D" id="3.50.50.60">
    <property type="entry name" value="FAD/NAD(P)-binding domain"/>
    <property type="match status" value="2"/>
</dbReference>
<keyword evidence="6" id="KW-0560">Oxidoreductase</keyword>
<proteinExistence type="inferred from homology"/>
<keyword evidence="3" id="KW-0285">Flavoprotein</keyword>
<evidence type="ECO:0000313" key="7">
    <source>
        <dbReference type="EMBL" id="KLO20123.1"/>
    </source>
</evidence>
<dbReference type="GO" id="GO:0004499">
    <property type="term" value="F:N,N-dimethylaniline monooxygenase activity"/>
    <property type="evidence" value="ECO:0007669"/>
    <property type="project" value="InterPro"/>
</dbReference>
<dbReference type="InterPro" id="IPR020946">
    <property type="entry name" value="Flavin_mOase-like"/>
</dbReference>
<organism evidence="7 8">
    <name type="scientific">Schizopora paradoxa</name>
    <dbReference type="NCBI Taxonomy" id="27342"/>
    <lineage>
        <taxon>Eukaryota</taxon>
        <taxon>Fungi</taxon>
        <taxon>Dikarya</taxon>
        <taxon>Basidiomycota</taxon>
        <taxon>Agaricomycotina</taxon>
        <taxon>Agaricomycetes</taxon>
        <taxon>Hymenochaetales</taxon>
        <taxon>Schizoporaceae</taxon>
        <taxon>Schizopora</taxon>
    </lineage>
</organism>
<comment type="similarity">
    <text evidence="2">Belongs to the FMO family.</text>
</comment>
<evidence type="ECO:0000256" key="4">
    <source>
        <dbReference type="ARBA" id="ARBA00022827"/>
    </source>
</evidence>
<dbReference type="GO" id="GO:0050660">
    <property type="term" value="F:flavin adenine dinucleotide binding"/>
    <property type="evidence" value="ECO:0007669"/>
    <property type="project" value="InterPro"/>
</dbReference>
<name>A0A0H2SEG4_9AGAM</name>
<dbReference type="Proteomes" id="UP000053477">
    <property type="component" value="Unassembled WGS sequence"/>
</dbReference>
<dbReference type="PANTHER" id="PTHR23023">
    <property type="entry name" value="DIMETHYLANILINE MONOOXYGENASE"/>
    <property type="match status" value="1"/>
</dbReference>
<reference evidence="7 8" key="1">
    <citation type="submission" date="2015-04" db="EMBL/GenBank/DDBJ databases">
        <title>Complete genome sequence of Schizopora paradoxa KUC8140, a cosmopolitan wood degrader in East Asia.</title>
        <authorList>
            <consortium name="DOE Joint Genome Institute"/>
            <person name="Min B."/>
            <person name="Park H."/>
            <person name="Jang Y."/>
            <person name="Kim J.-J."/>
            <person name="Kim K.H."/>
            <person name="Pangilinan J."/>
            <person name="Lipzen A."/>
            <person name="Riley R."/>
            <person name="Grigoriev I.V."/>
            <person name="Spatafora J.W."/>
            <person name="Choi I.-G."/>
        </authorList>
    </citation>
    <scope>NUCLEOTIDE SEQUENCE [LARGE SCALE GENOMIC DNA]</scope>
    <source>
        <strain evidence="7 8">KUC8140</strain>
    </source>
</reference>
<dbReference type="STRING" id="27342.A0A0H2SEG4"/>
<dbReference type="InterPro" id="IPR000960">
    <property type="entry name" value="Flavin_mOase"/>
</dbReference>
<keyword evidence="4" id="KW-0274">FAD</keyword>
<keyword evidence="5" id="KW-0521">NADP</keyword>
<dbReference type="InParanoid" id="A0A0H2SEG4"/>
<dbReference type="OrthoDB" id="66881at2759"/>
<accession>A0A0H2SEG4</accession>
<gene>
    <name evidence="7" type="ORF">SCHPADRAFT_816801</name>
</gene>
<evidence type="ECO:0000256" key="1">
    <source>
        <dbReference type="ARBA" id="ARBA00001974"/>
    </source>
</evidence>
<evidence type="ECO:0000256" key="3">
    <source>
        <dbReference type="ARBA" id="ARBA00022630"/>
    </source>
</evidence>
<sequence length="535" mass="59926">MIKHLARLLVNYLAFGFYQPQSWDRQKSYGADPTRIQNSSVKAIAIVGAGSAGLAALKSLLDLPIEVRREWDIVLYEQRRDVGGVWLPDLNDPQPPELPETPLYPELRTNTPSPSMTYPHFPFREMTSLYPNHKHVWEYHKDYADHNGLTHFMRFNTTVLSSAWVGNASHGHWNIAVRNASGQNETQLFDHLIVANGHNHYPNIPTWPGQENWLASNSEAHEILHSIFWRNATKYKGKTVLVAGAGASGSDALLHVAPVAKKLFLSLKGDKLPPARVPSSVYARKPEIANFTSSSVVFADGSTSDEIDSIILATGYEYRVPFLSAGGALPIDEKADSCPERAPTLTTNLRYIFPLHEHIFSLADSYPTNALAFVGLPMLISNCPSDIAQSLLVAHAIANSSLLPSREAMVEELRAKETRMRTHGIDPYTIGHRMLRIGGDGEIDSAAQDYQDGLFEFLKEQKAVPDEGHAFVEPWRRWTTREASVLWAAWRHLESLGDHAVKAWLRGVKTEADWVHLMKRLVRWELDQSVEVVTP</sequence>
<dbReference type="AlphaFoldDB" id="A0A0H2SEG4"/>